<evidence type="ECO:0000313" key="3">
    <source>
        <dbReference type="Proteomes" id="UP000799764"/>
    </source>
</evidence>
<keyword evidence="3" id="KW-1185">Reference proteome</keyword>
<evidence type="ECO:0000256" key="1">
    <source>
        <dbReference type="SAM" id="MobiDB-lite"/>
    </source>
</evidence>
<feature type="region of interest" description="Disordered" evidence="1">
    <location>
        <begin position="1"/>
        <end position="22"/>
    </location>
</feature>
<dbReference type="Proteomes" id="UP000799764">
    <property type="component" value="Unassembled WGS sequence"/>
</dbReference>
<name>A0A9P4PRL2_9PLEO</name>
<reference evidence="2" key="1">
    <citation type="journal article" date="2020" name="Stud. Mycol.">
        <title>101 Dothideomycetes genomes: a test case for predicting lifestyles and emergence of pathogens.</title>
        <authorList>
            <person name="Haridas S."/>
            <person name="Albert R."/>
            <person name="Binder M."/>
            <person name="Bloem J."/>
            <person name="Labutti K."/>
            <person name="Salamov A."/>
            <person name="Andreopoulos B."/>
            <person name="Baker S."/>
            <person name="Barry K."/>
            <person name="Bills G."/>
            <person name="Bluhm B."/>
            <person name="Cannon C."/>
            <person name="Castanera R."/>
            <person name="Culley D."/>
            <person name="Daum C."/>
            <person name="Ezra D."/>
            <person name="Gonzalez J."/>
            <person name="Henrissat B."/>
            <person name="Kuo A."/>
            <person name="Liang C."/>
            <person name="Lipzen A."/>
            <person name="Lutzoni F."/>
            <person name="Magnuson J."/>
            <person name="Mondo S."/>
            <person name="Nolan M."/>
            <person name="Ohm R."/>
            <person name="Pangilinan J."/>
            <person name="Park H.-J."/>
            <person name="Ramirez L."/>
            <person name="Alfaro M."/>
            <person name="Sun H."/>
            <person name="Tritt A."/>
            <person name="Yoshinaga Y."/>
            <person name="Zwiers L.-H."/>
            <person name="Turgeon B."/>
            <person name="Goodwin S."/>
            <person name="Spatafora J."/>
            <person name="Crous P."/>
            <person name="Grigoriev I."/>
        </authorList>
    </citation>
    <scope>NUCLEOTIDE SEQUENCE</scope>
    <source>
        <strain evidence="2">CBS 690.94</strain>
    </source>
</reference>
<protein>
    <submittedName>
        <fullName evidence="2">Uncharacterized protein</fullName>
    </submittedName>
</protein>
<dbReference type="EMBL" id="MU001494">
    <property type="protein sequence ID" value="KAF2450025.1"/>
    <property type="molecule type" value="Genomic_DNA"/>
</dbReference>
<dbReference type="AlphaFoldDB" id="A0A9P4PRL2"/>
<gene>
    <name evidence="2" type="ORF">P171DRAFT_440442</name>
</gene>
<feature type="compositionally biased region" description="Basic and acidic residues" evidence="1">
    <location>
        <begin position="1"/>
        <end position="15"/>
    </location>
</feature>
<organism evidence="2 3">
    <name type="scientific">Karstenula rhodostoma CBS 690.94</name>
    <dbReference type="NCBI Taxonomy" id="1392251"/>
    <lineage>
        <taxon>Eukaryota</taxon>
        <taxon>Fungi</taxon>
        <taxon>Dikarya</taxon>
        <taxon>Ascomycota</taxon>
        <taxon>Pezizomycotina</taxon>
        <taxon>Dothideomycetes</taxon>
        <taxon>Pleosporomycetidae</taxon>
        <taxon>Pleosporales</taxon>
        <taxon>Massarineae</taxon>
        <taxon>Didymosphaeriaceae</taxon>
        <taxon>Karstenula</taxon>
    </lineage>
</organism>
<evidence type="ECO:0000313" key="2">
    <source>
        <dbReference type="EMBL" id="KAF2450025.1"/>
    </source>
</evidence>
<proteinExistence type="predicted"/>
<comment type="caution">
    <text evidence="2">The sequence shown here is derived from an EMBL/GenBank/DDBJ whole genome shotgun (WGS) entry which is preliminary data.</text>
</comment>
<sequence>MLPRDERQRVHETLKPKGQSMNASPLVGVPKMKRILIGEFFEFLIALRHRNLAPRHLAVFPIEHLYDLTRSMCVKTGPTELVADADKLYLLGMGDQYLMSLRNSKLADEFLMHYRLVRPLDMSNIGVDPDTGIGMQYISNKISDAIRLANSIDRQETRSFAKRAREKERMQKDGVLEHHPPRISFQPRLRHLVPNNTHFLPEGYAKLDISTQVTIAGKMYTATIDTTQNSMIDARLVPGWGIDFGLPGNPPKPKTFNDLLFQRPFDTPCAKVRIGLMLEQGSMEISPMLSYKRAFEYKIILGKDVFVHEQAEPGVYEYTG</sequence>
<accession>A0A9P4PRL2</accession>